<evidence type="ECO:0000256" key="1">
    <source>
        <dbReference type="SAM" id="SignalP"/>
    </source>
</evidence>
<feature type="signal peptide" evidence="1">
    <location>
        <begin position="1"/>
        <end position="23"/>
    </location>
</feature>
<evidence type="ECO:0000313" key="3">
    <source>
        <dbReference type="Proteomes" id="UP000253410"/>
    </source>
</evidence>
<feature type="chain" id="PRO_5016784859" evidence="1">
    <location>
        <begin position="24"/>
        <end position="148"/>
    </location>
</feature>
<name>A0A365XVQ6_9BACT</name>
<dbReference type="RefSeq" id="WP_113618552.1">
    <property type="nucleotide sequence ID" value="NZ_QFFJ01000002.1"/>
</dbReference>
<keyword evidence="1" id="KW-0732">Signal</keyword>
<organism evidence="2 3">
    <name type="scientific">Chitinophaga flava</name>
    <dbReference type="NCBI Taxonomy" id="2259036"/>
    <lineage>
        <taxon>Bacteria</taxon>
        <taxon>Pseudomonadati</taxon>
        <taxon>Bacteroidota</taxon>
        <taxon>Chitinophagia</taxon>
        <taxon>Chitinophagales</taxon>
        <taxon>Chitinophagaceae</taxon>
        <taxon>Chitinophaga</taxon>
    </lineage>
</organism>
<sequence>MKKFFFQAIACISLLVLSLSGFAQEFKTKEIERYFEQSKGQVTVSLENKKFVFVSSDGRSEKYRKPMSSASFRAGYDNKLTIFSWGEPITAGNKIMEDLKASGYTLIDSNKAGNMIANTYAKPSKDIKVGVLLRPATQMVSVAFQKGE</sequence>
<dbReference type="AlphaFoldDB" id="A0A365XVQ6"/>
<dbReference type="Proteomes" id="UP000253410">
    <property type="component" value="Unassembled WGS sequence"/>
</dbReference>
<comment type="caution">
    <text evidence="2">The sequence shown here is derived from an EMBL/GenBank/DDBJ whole genome shotgun (WGS) entry which is preliminary data.</text>
</comment>
<reference evidence="2 3" key="1">
    <citation type="submission" date="2018-05" db="EMBL/GenBank/DDBJ databases">
        <title>Chitinophaga sp. K3CV102501T nov., isolated from isolated from a monsoon evergreen broad-leaved forest soil.</title>
        <authorList>
            <person name="Lv Y."/>
        </authorList>
    </citation>
    <scope>NUCLEOTIDE SEQUENCE [LARGE SCALE GENOMIC DNA]</scope>
    <source>
        <strain evidence="2 3">GDMCC 1.1325</strain>
    </source>
</reference>
<gene>
    <name evidence="2" type="ORF">DF182_25295</name>
</gene>
<keyword evidence="3" id="KW-1185">Reference proteome</keyword>
<evidence type="ECO:0000313" key="2">
    <source>
        <dbReference type="EMBL" id="RBL89804.1"/>
    </source>
</evidence>
<protein>
    <submittedName>
        <fullName evidence="2">Uncharacterized protein</fullName>
    </submittedName>
</protein>
<dbReference type="EMBL" id="QFFJ01000002">
    <property type="protein sequence ID" value="RBL89804.1"/>
    <property type="molecule type" value="Genomic_DNA"/>
</dbReference>
<proteinExistence type="predicted"/>
<accession>A0A365XVQ6</accession>